<dbReference type="InterPro" id="IPR046342">
    <property type="entry name" value="CBS_dom_sf"/>
</dbReference>
<sequence length="146" mass="17307">ETLSQFMADQNRKRWITSNVNTSVWDAARLLVLNRVHRLPILQCELGDVLAGSRSDDVLYILTLKNIFIETVLKLNDPKLELGPHVKQRSLSEAKVGTWTNIFTLTHHFHLWRRHQYVLREEHLMHSHHRRWKTSDWSPLQGRYHG</sequence>
<protein>
    <submittedName>
        <fullName evidence="1">Uncharacterized protein</fullName>
    </submittedName>
</protein>
<dbReference type="SUPFAM" id="SSF54631">
    <property type="entry name" value="CBS-domain pair"/>
    <property type="match status" value="1"/>
</dbReference>
<feature type="non-terminal residue" evidence="1">
    <location>
        <position position="1"/>
    </location>
</feature>
<gene>
    <name evidence="1" type="ORF">PENTCL1PPCAC_26923</name>
</gene>
<dbReference type="EMBL" id="BTSX01000006">
    <property type="protein sequence ID" value="GMT04749.1"/>
    <property type="molecule type" value="Genomic_DNA"/>
</dbReference>
<keyword evidence="2" id="KW-1185">Reference proteome</keyword>
<dbReference type="AlphaFoldDB" id="A0AAV5UFL5"/>
<dbReference type="Proteomes" id="UP001432027">
    <property type="component" value="Unassembled WGS sequence"/>
</dbReference>
<proteinExistence type="predicted"/>
<evidence type="ECO:0000313" key="1">
    <source>
        <dbReference type="EMBL" id="GMT04749.1"/>
    </source>
</evidence>
<dbReference type="Gene3D" id="3.10.580.10">
    <property type="entry name" value="CBS-domain"/>
    <property type="match status" value="1"/>
</dbReference>
<organism evidence="1 2">
    <name type="scientific">Pristionchus entomophagus</name>
    <dbReference type="NCBI Taxonomy" id="358040"/>
    <lineage>
        <taxon>Eukaryota</taxon>
        <taxon>Metazoa</taxon>
        <taxon>Ecdysozoa</taxon>
        <taxon>Nematoda</taxon>
        <taxon>Chromadorea</taxon>
        <taxon>Rhabditida</taxon>
        <taxon>Rhabditina</taxon>
        <taxon>Diplogasteromorpha</taxon>
        <taxon>Diplogasteroidea</taxon>
        <taxon>Neodiplogasteridae</taxon>
        <taxon>Pristionchus</taxon>
    </lineage>
</organism>
<evidence type="ECO:0000313" key="2">
    <source>
        <dbReference type="Proteomes" id="UP001432027"/>
    </source>
</evidence>
<comment type="caution">
    <text evidence="1">The sequence shown here is derived from an EMBL/GenBank/DDBJ whole genome shotgun (WGS) entry which is preliminary data.</text>
</comment>
<name>A0AAV5UFL5_9BILA</name>
<reference evidence="1" key="1">
    <citation type="submission" date="2023-10" db="EMBL/GenBank/DDBJ databases">
        <title>Genome assembly of Pristionchus species.</title>
        <authorList>
            <person name="Yoshida K."/>
            <person name="Sommer R.J."/>
        </authorList>
    </citation>
    <scope>NUCLEOTIDE SEQUENCE</scope>
    <source>
        <strain evidence="1">RS0144</strain>
    </source>
</reference>
<accession>A0AAV5UFL5</accession>